<dbReference type="Proteomes" id="UP001213799">
    <property type="component" value="Unassembled WGS sequence"/>
</dbReference>
<dbReference type="InterPro" id="IPR002938">
    <property type="entry name" value="FAD-bd"/>
</dbReference>
<dbReference type="InterPro" id="IPR036188">
    <property type="entry name" value="FAD/NAD-bd_sf"/>
</dbReference>
<dbReference type="GO" id="GO:0071949">
    <property type="term" value="F:FAD binding"/>
    <property type="evidence" value="ECO:0007669"/>
    <property type="project" value="InterPro"/>
</dbReference>
<name>A0AAD6DYW2_9EURO</name>
<dbReference type="Gene3D" id="3.30.9.10">
    <property type="entry name" value="D-Amino Acid Oxidase, subunit A, domain 2"/>
    <property type="match status" value="1"/>
</dbReference>
<feature type="domain" description="FAD-binding" evidence="4">
    <location>
        <begin position="47"/>
        <end position="139"/>
    </location>
</feature>
<evidence type="ECO:0000313" key="5">
    <source>
        <dbReference type="EMBL" id="KAJ5597585.1"/>
    </source>
</evidence>
<dbReference type="GO" id="GO:0016709">
    <property type="term" value="F:oxidoreductase activity, acting on paired donors, with incorporation or reduction of molecular oxygen, NAD(P)H as one donor, and incorporation of one atom of oxygen"/>
    <property type="evidence" value="ECO:0007669"/>
    <property type="project" value="UniProtKB-ARBA"/>
</dbReference>
<evidence type="ECO:0000256" key="2">
    <source>
        <dbReference type="ARBA" id="ARBA00022827"/>
    </source>
</evidence>
<reference evidence="5" key="2">
    <citation type="submission" date="2023-01" db="EMBL/GenBank/DDBJ databases">
        <authorList>
            <person name="Petersen C."/>
        </authorList>
    </citation>
    <scope>NUCLEOTIDE SEQUENCE</scope>
    <source>
        <strain evidence="5">IBT 12815</strain>
    </source>
</reference>
<evidence type="ECO:0000256" key="3">
    <source>
        <dbReference type="ARBA" id="ARBA00023002"/>
    </source>
</evidence>
<gene>
    <name evidence="5" type="ORF">N7537_007669</name>
</gene>
<dbReference type="AlphaFoldDB" id="A0AAD6DYW2"/>
<evidence type="ECO:0000256" key="1">
    <source>
        <dbReference type="ARBA" id="ARBA00022630"/>
    </source>
</evidence>
<protein>
    <submittedName>
        <fullName evidence="5">Monooxygenase FAD-binding</fullName>
    </submittedName>
</protein>
<dbReference type="InterPro" id="IPR050641">
    <property type="entry name" value="RIFMO-like"/>
</dbReference>
<dbReference type="RefSeq" id="XP_056750800.1">
    <property type="nucleotide sequence ID" value="XM_056898724.1"/>
</dbReference>
<keyword evidence="5" id="KW-0503">Monooxygenase</keyword>
<dbReference type="PANTHER" id="PTHR43004">
    <property type="entry name" value="TRK SYSTEM POTASSIUM UPTAKE PROTEIN"/>
    <property type="match status" value="1"/>
</dbReference>
<dbReference type="EMBL" id="JAQJAE010000004">
    <property type="protein sequence ID" value="KAJ5597585.1"/>
    <property type="molecule type" value="Genomic_DNA"/>
</dbReference>
<dbReference type="SUPFAM" id="SSF51905">
    <property type="entry name" value="FAD/NAD(P)-binding domain"/>
    <property type="match status" value="1"/>
</dbReference>
<keyword evidence="1" id="KW-0285">Flavoprotein</keyword>
<sequence>MQQCYIVRQSYTYGENGDRINPGRVWDFVENIEDTSFDFGIMPRQQFIEKTIRIRLEAAGVKLHSPCKCVNIEKTDEPDADGYYITATLRDMTTREEYTVKSAYLMGADGGRSFVRRHLGVEFEGNTTQDKWIRVDGRVITNLPTPRNYGSIQSANHGNVLWEPLDHGATRIGFVFTEEQERRCNGNLTEEELNTGIHDAVNIGWKLALVVKGKAKPTLLETYSIERRAAAQGLIAFDRKFSTLMPNKWPEDMHKVSYEDINAALADLFDEAQGYNTGLKIAYEPNLVNVVPAKDYTSICVGARAPDAGLFKPGLTAVSTTLNSAGHFRSFFSDTAKLDTIVSADPKLSAEEGLGVPAFGTVYMDDKRQAHSRYGVNLRYGSLVLRLDGHLWFAAELSVAGLEAVKMYLGKFIISKMGIQQKTY</sequence>
<dbReference type="Pfam" id="PF01494">
    <property type="entry name" value="FAD_binding_3"/>
    <property type="match status" value="2"/>
</dbReference>
<keyword evidence="3" id="KW-0560">Oxidoreductase</keyword>
<dbReference type="SUPFAM" id="SSF54373">
    <property type="entry name" value="FAD-linked reductases, C-terminal domain"/>
    <property type="match status" value="1"/>
</dbReference>
<dbReference type="Gene3D" id="3.50.50.60">
    <property type="entry name" value="FAD/NAD(P)-binding domain"/>
    <property type="match status" value="2"/>
</dbReference>
<reference evidence="5" key="1">
    <citation type="journal article" date="2023" name="IMA Fungus">
        <title>Comparative genomic study of the Penicillium genus elucidates a diverse pangenome and 15 lateral gene transfer events.</title>
        <authorList>
            <person name="Petersen C."/>
            <person name="Sorensen T."/>
            <person name="Nielsen M.R."/>
            <person name="Sondergaard T.E."/>
            <person name="Sorensen J.L."/>
            <person name="Fitzpatrick D.A."/>
            <person name="Frisvad J.C."/>
            <person name="Nielsen K.L."/>
        </authorList>
    </citation>
    <scope>NUCLEOTIDE SEQUENCE</scope>
    <source>
        <strain evidence="5">IBT 12815</strain>
    </source>
</reference>
<comment type="caution">
    <text evidence="5">The sequence shown here is derived from an EMBL/GenBank/DDBJ whole genome shotgun (WGS) entry which is preliminary data.</text>
</comment>
<feature type="domain" description="FAD-binding" evidence="4">
    <location>
        <begin position="193"/>
        <end position="237"/>
    </location>
</feature>
<keyword evidence="2" id="KW-0274">FAD</keyword>
<dbReference type="PANTHER" id="PTHR43004:SF5">
    <property type="entry name" value="FAD-BINDING DOMAIN-CONTAINING PROTEIN"/>
    <property type="match status" value="1"/>
</dbReference>
<proteinExistence type="predicted"/>
<evidence type="ECO:0000259" key="4">
    <source>
        <dbReference type="Pfam" id="PF01494"/>
    </source>
</evidence>
<keyword evidence="6" id="KW-1185">Reference proteome</keyword>
<organism evidence="5 6">
    <name type="scientific">Penicillium hordei</name>
    <dbReference type="NCBI Taxonomy" id="40994"/>
    <lineage>
        <taxon>Eukaryota</taxon>
        <taxon>Fungi</taxon>
        <taxon>Dikarya</taxon>
        <taxon>Ascomycota</taxon>
        <taxon>Pezizomycotina</taxon>
        <taxon>Eurotiomycetes</taxon>
        <taxon>Eurotiomycetidae</taxon>
        <taxon>Eurotiales</taxon>
        <taxon>Aspergillaceae</taxon>
        <taxon>Penicillium</taxon>
    </lineage>
</organism>
<accession>A0AAD6DYW2</accession>
<dbReference type="GeneID" id="81588966"/>
<evidence type="ECO:0000313" key="6">
    <source>
        <dbReference type="Proteomes" id="UP001213799"/>
    </source>
</evidence>